<evidence type="ECO:0000256" key="9">
    <source>
        <dbReference type="ARBA" id="ARBA00023125"/>
    </source>
</evidence>
<dbReference type="GO" id="GO:0042025">
    <property type="term" value="C:host cell nucleus"/>
    <property type="evidence" value="ECO:0007669"/>
    <property type="project" value="UniProtKB-SubCell"/>
</dbReference>
<keyword evidence="5 10" id="KW-0235">DNA replication</keyword>
<feature type="binding site" evidence="10">
    <location>
        <position position="396"/>
    </location>
    <ligand>
        <name>Zn(2+)</name>
        <dbReference type="ChEBI" id="CHEBI:29105"/>
        <label>2</label>
    </ligand>
</feature>
<keyword evidence="1 10" id="KW-0244">Early protein</keyword>
<evidence type="ECO:0000256" key="10">
    <source>
        <dbReference type="HAMAP-Rule" id="MF_04054"/>
    </source>
</evidence>
<keyword evidence="2 10" id="KW-0597">Phosphoprotein</keyword>
<keyword evidence="7 10" id="KW-0862">Zinc</keyword>
<feature type="binding site" evidence="10">
    <location>
        <position position="398"/>
    </location>
    <ligand>
        <name>Zn(2+)</name>
        <dbReference type="ChEBI" id="CHEBI:29105"/>
        <label>2</label>
    </ligand>
</feature>
<dbReference type="InterPro" id="IPR037540">
    <property type="entry name" value="ADV_DNB2"/>
</dbReference>
<feature type="region of interest" description="Flexible loop" evidence="10">
    <location>
        <begin position="296"/>
        <end position="330"/>
    </location>
</feature>
<evidence type="ECO:0000256" key="11">
    <source>
        <dbReference type="SAM" id="Coils"/>
    </source>
</evidence>
<dbReference type="InterPro" id="IPR036367">
    <property type="entry name" value="Ad_DBP_C_sf"/>
</dbReference>
<organism evidence="15">
    <name type="scientific">Bat mastadenovirus</name>
    <dbReference type="NCBI Taxonomy" id="740971"/>
    <lineage>
        <taxon>Viruses</taxon>
        <taxon>Varidnaviria</taxon>
        <taxon>Bamfordvirae</taxon>
        <taxon>Preplasmiviricota</taxon>
        <taxon>Polisuviricotina</taxon>
        <taxon>Pharingeaviricetes</taxon>
        <taxon>Rowavirales</taxon>
        <taxon>Adenoviridae</taxon>
        <taxon>Mastadenovirus</taxon>
        <taxon>Mastadenovirus asiensse</taxon>
    </lineage>
</organism>
<dbReference type="GO" id="GO:0019028">
    <property type="term" value="C:viral capsid"/>
    <property type="evidence" value="ECO:0007669"/>
    <property type="project" value="UniProtKB-UniRule"/>
</dbReference>
<feature type="region of interest" description="C-terminal arm, DBP binding" evidence="10">
    <location>
        <begin position="510"/>
        <end position="529"/>
    </location>
</feature>
<dbReference type="GO" id="GO:0006351">
    <property type="term" value="P:DNA-templated transcription"/>
    <property type="evidence" value="ECO:0007669"/>
    <property type="project" value="UniProtKB-UniRule"/>
</dbReference>
<proteinExistence type="inferred from homology"/>
<feature type="binding site" evidence="10">
    <location>
        <position position="464"/>
    </location>
    <ligand>
        <name>Zn(2+)</name>
        <dbReference type="ChEBI" id="CHEBI:29105"/>
        <label>2</label>
    </ligand>
</feature>
<dbReference type="GO" id="GO:0008270">
    <property type="term" value="F:zinc ion binding"/>
    <property type="evidence" value="ECO:0007669"/>
    <property type="project" value="UniProtKB-UniRule"/>
</dbReference>
<feature type="binding site" evidence="10">
    <location>
        <position position="448"/>
    </location>
    <ligand>
        <name>Zn(2+)</name>
        <dbReference type="ChEBI" id="CHEBI:29105"/>
        <label>2</label>
    </ligand>
</feature>
<dbReference type="InterPro" id="IPR003176">
    <property type="entry name" value="Adenovirus_DNA-bd_a"/>
</dbReference>
<evidence type="ECO:0000256" key="2">
    <source>
        <dbReference type="ARBA" id="ARBA00022553"/>
    </source>
</evidence>
<comment type="subcellular location">
    <subcellularLocation>
        <location evidence="10">Host nucleus</location>
    </subcellularLocation>
    <text evidence="10">Accumulates in infected cells.</text>
</comment>
<keyword evidence="9 10" id="KW-0238">DNA-binding</keyword>
<dbReference type="SUPFAM" id="SSF57917">
    <property type="entry name" value="Zn-binding domains of ADDBP"/>
    <property type="match status" value="2"/>
</dbReference>
<evidence type="ECO:0000256" key="3">
    <source>
        <dbReference type="ARBA" id="ARBA00022562"/>
    </source>
</evidence>
<dbReference type="Pfam" id="PF03728">
    <property type="entry name" value="Viral_DNA_Zn_bi"/>
    <property type="match status" value="2"/>
</dbReference>
<comment type="caution">
    <text evidence="10">Lacks conserved residue(s) required for the propagation of feature annotation.</text>
</comment>
<feature type="binding site" evidence="10">
    <location>
        <position position="283"/>
    </location>
    <ligand>
        <name>Zn(2+)</name>
        <dbReference type="ChEBI" id="CHEBI:29105"/>
        <label>1</label>
    </ligand>
</feature>
<dbReference type="InterPro" id="IPR036368">
    <property type="entry name" value="ADBP_zn-bd_sf"/>
</dbReference>
<feature type="domain" description="Adenovirus DNA-binding all-alpha" evidence="13">
    <location>
        <begin position="184"/>
        <end position="260"/>
    </location>
</feature>
<keyword evidence="6 10" id="KW-0479">Metal-binding</keyword>
<dbReference type="Pfam" id="PF02236">
    <property type="entry name" value="Viral_DNA_bi"/>
    <property type="match status" value="1"/>
</dbReference>
<comment type="function">
    <text evidence="10">Plays a role in the elongation phase of viral strand displacement replication by unwinding the template in an ATP-independent fashion, employing its capacity to form multimers. Also enhances the rate of initiation. Released from template upon second strand synthesis. Assembles in complex with viral pTP, viral pol, host NFIA and host POU2F1/OCT1 on viral origin of replication. Covers the whole ssDNA genome during synthesis. The complementary strand synthesis induces its relese from DNA template. May inhibit cellular transcription mediated by the interaction between host SRCAP and CBP.</text>
</comment>
<evidence type="ECO:0000256" key="5">
    <source>
        <dbReference type="ARBA" id="ARBA00022705"/>
    </source>
</evidence>
<evidence type="ECO:0000256" key="7">
    <source>
        <dbReference type="ARBA" id="ARBA00022833"/>
    </source>
</evidence>
<keyword evidence="8 10" id="KW-1194">Viral DNA replication</keyword>
<comment type="similarity">
    <text evidence="10">Belongs to the adenoviridae E2A DNA-binding protein family.</text>
</comment>
<gene>
    <name evidence="10" type="primary">DBP</name>
</gene>
<evidence type="ECO:0000259" key="13">
    <source>
        <dbReference type="Pfam" id="PF02236"/>
    </source>
</evidence>
<keyword evidence="11" id="KW-0175">Coiled coil</keyword>
<accession>A0A0U3SMS7</accession>
<reference evidence="15" key="1">
    <citation type="submission" date="2015-07" db="EMBL/GenBank/DDBJ databases">
        <title>Identification of a novel adenovirus in Hipposideros larvatus bats in China.</title>
        <authorList>
            <person name="Li X."/>
            <person name="He B."/>
            <person name="Tu C."/>
        </authorList>
    </citation>
    <scope>NUCLEOTIDE SEQUENCE</scope>
    <source>
        <strain evidence="15">WYR</strain>
    </source>
</reference>
<dbReference type="GO" id="GO:0045740">
    <property type="term" value="P:positive regulation of DNA replication"/>
    <property type="evidence" value="ECO:0007669"/>
    <property type="project" value="UniProtKB-UniRule"/>
</dbReference>
<feature type="domain" description="Adenovirus DNA-binding zinc-binding" evidence="14">
    <location>
        <begin position="282"/>
        <end position="381"/>
    </location>
</feature>
<evidence type="ECO:0000256" key="6">
    <source>
        <dbReference type="ARBA" id="ARBA00022723"/>
    </source>
</evidence>
<dbReference type="HAMAP" id="MF_04054">
    <property type="entry name" value="ADV_DNB2"/>
    <property type="match status" value="1"/>
</dbReference>
<evidence type="ECO:0000256" key="12">
    <source>
        <dbReference type="SAM" id="MobiDB-lite"/>
    </source>
</evidence>
<feature type="region of interest" description="Disordered" evidence="12">
    <location>
        <begin position="1"/>
        <end position="27"/>
    </location>
</feature>
<keyword evidence="4 10" id="KW-0945">Host-virus interaction</keyword>
<feature type="domain" description="Adenovirus DNA-binding zinc-binding" evidence="14">
    <location>
        <begin position="395"/>
        <end position="488"/>
    </location>
</feature>
<evidence type="ECO:0000313" key="15">
    <source>
        <dbReference type="EMBL" id="ALV66541.1"/>
    </source>
</evidence>
<sequence length="529" mass="59962">MSQNKKVVSPAEAASSDPMEGPSSGARISVEEFKRHFLEVEPEIMQLASEKVRIKRQKIMAEHQEMINSARRQARSEGKEFSEEKEQKLRAFLRMQQEELDGMEENMIQKEAMRLQYERENETLQKALAEPLEEGELPPEESGFRSAFEVMKKQAEWNESEEGQEAERRMMQTYELNRKEQQWQRGMELAKNLLMPMKVDTGSDFTLLPTGATVEAFRKAAATFMKQEGIVIPYTFTQHKTFQTVVARLLLHFVVKEAGIGDQSSNPSALALWEHRSSEKPHCFHGKLMLAKEQLIEMDVNSERGQAAIKDQPERAKIVTNKWGRQIVQIKNEDAMCCSEDAAMSGNNFSSKSCGMSFSEGTKAVTAVNQAAAFMLAYYPQMGERAKKFLPLPVKCECNYEGSLPILGRQLPKVTPFALNISQSMGENVTDPKLLASVNYPAVLVYQCCNPVYSKTKAQVGKNCDFKISSVDVTAAIKVARDMWSKLMRKAPPMSLPEFKWDARLQFQNTILPPNPRRQRKFAFLGAVE</sequence>
<feature type="binding site" evidence="10">
    <location>
        <position position="354"/>
    </location>
    <ligand>
        <name>Zn(2+)</name>
        <dbReference type="ChEBI" id="CHEBI:29105"/>
        <label>1</label>
    </ligand>
</feature>
<comment type="subunit">
    <text evidence="10">Homomultimerizes on viral ssDNA bound to pTP. Forms a initiation complex with viral polymerase, pTP and hosts NFIA and POU2F1/OCT1. Interacts with host SRCAP.</text>
</comment>
<feature type="binding site" evidence="10">
    <location>
        <position position="285"/>
    </location>
    <ligand>
        <name>Zn(2+)</name>
        <dbReference type="ChEBI" id="CHEBI:29105"/>
        <label>1</label>
    </ligand>
</feature>
<dbReference type="GO" id="GO:0006260">
    <property type="term" value="P:DNA replication"/>
    <property type="evidence" value="ECO:0007669"/>
    <property type="project" value="UniProtKB-KW"/>
</dbReference>
<evidence type="ECO:0000256" key="1">
    <source>
        <dbReference type="ARBA" id="ARBA00022518"/>
    </source>
</evidence>
<feature type="coiled-coil region" evidence="11">
    <location>
        <begin position="60"/>
        <end position="130"/>
    </location>
</feature>
<evidence type="ECO:0000259" key="14">
    <source>
        <dbReference type="Pfam" id="PF03728"/>
    </source>
</evidence>
<feature type="binding site" evidence="10">
    <location>
        <position position="338"/>
    </location>
    <ligand>
        <name>Zn(2+)</name>
        <dbReference type="ChEBI" id="CHEBI:29105"/>
        <label>1</label>
    </ligand>
</feature>
<protein>
    <recommendedName>
        <fullName evidence="10">DNA-binding protein</fullName>
        <shortName evidence="10">DBP</shortName>
    </recommendedName>
    <alternativeName>
        <fullName evidence="10">Early 2A protein</fullName>
    </alternativeName>
    <alternativeName>
        <fullName evidence="10">Early E2A DNA-binding protein</fullName>
    </alternativeName>
</protein>
<evidence type="ECO:0000256" key="8">
    <source>
        <dbReference type="ARBA" id="ARBA00023109"/>
    </source>
</evidence>
<dbReference type="EMBL" id="KT282355">
    <property type="protein sequence ID" value="ALV66541.1"/>
    <property type="molecule type" value="Genomic_DNA"/>
</dbReference>
<comment type="domain">
    <text evidence="10">The C-terminal arm bridges DBP molecules together, thereby creating a chain.</text>
</comment>
<dbReference type="GO" id="GO:0039687">
    <property type="term" value="P:viral DNA strand displacement replication"/>
    <property type="evidence" value="ECO:0007669"/>
    <property type="project" value="UniProtKB-UniRule"/>
</dbReference>
<dbReference type="GO" id="GO:0003677">
    <property type="term" value="F:DNA binding"/>
    <property type="evidence" value="ECO:0007669"/>
    <property type="project" value="UniProtKB-UniRule"/>
</dbReference>
<dbReference type="Gene3D" id="1.10.269.10">
    <property type="entry name" value="Adenovirus DNA-binding, N-terminal domain"/>
    <property type="match status" value="1"/>
</dbReference>
<dbReference type="InterPro" id="IPR005376">
    <property type="entry name" value="Adenovirus_DNA-bd_zn-bd"/>
</dbReference>
<evidence type="ECO:0000256" key="4">
    <source>
        <dbReference type="ARBA" id="ARBA00022581"/>
    </source>
</evidence>
<dbReference type="InterPro" id="IPR036362">
    <property type="entry name" value="Adenovirus_DNA-bd_N_sf"/>
</dbReference>
<dbReference type="SUPFAM" id="SSF47724">
    <property type="entry name" value="Domain of early E2A DNA-binding protein, ADDBP"/>
    <property type="match status" value="1"/>
</dbReference>
<name>A0A0U3SMS7_9ADEN</name>
<keyword evidence="3 10" id="KW-1048">Host nucleus</keyword>
<dbReference type="Gene3D" id="3.90.148.10">
    <property type="entry name" value="Adenovirus DNA-binding, C-terminal domain superfamily/Adenovirus DNA-binding, zinc binding domain"/>
    <property type="match status" value="1"/>
</dbReference>